<dbReference type="RefSeq" id="WP_340341530.1">
    <property type="nucleotide sequence ID" value="NZ_JBBKZT010000003.1"/>
</dbReference>
<keyword evidence="2" id="KW-1185">Reference proteome</keyword>
<evidence type="ECO:0000313" key="2">
    <source>
        <dbReference type="Proteomes" id="UP001385892"/>
    </source>
</evidence>
<organism evidence="1 2">
    <name type="scientific">Variovorax rhizosphaerae</name>
    <dbReference type="NCBI Taxonomy" id="1836200"/>
    <lineage>
        <taxon>Bacteria</taxon>
        <taxon>Pseudomonadati</taxon>
        <taxon>Pseudomonadota</taxon>
        <taxon>Betaproteobacteria</taxon>
        <taxon>Burkholderiales</taxon>
        <taxon>Comamonadaceae</taxon>
        <taxon>Variovorax</taxon>
    </lineage>
</organism>
<proteinExistence type="predicted"/>
<gene>
    <name evidence="1" type="ORF">WKW82_06885</name>
</gene>
<dbReference type="EMBL" id="JBBKZT010000003">
    <property type="protein sequence ID" value="MEJ8846366.1"/>
    <property type="molecule type" value="Genomic_DNA"/>
</dbReference>
<comment type="caution">
    <text evidence="1">The sequence shown here is derived from an EMBL/GenBank/DDBJ whole genome shotgun (WGS) entry which is preliminary data.</text>
</comment>
<dbReference type="Proteomes" id="UP001385892">
    <property type="component" value="Unassembled WGS sequence"/>
</dbReference>
<name>A0ABU8WFS4_9BURK</name>
<evidence type="ECO:0000313" key="1">
    <source>
        <dbReference type="EMBL" id="MEJ8846366.1"/>
    </source>
</evidence>
<evidence type="ECO:0008006" key="3">
    <source>
        <dbReference type="Google" id="ProtNLM"/>
    </source>
</evidence>
<sequence length="168" mass="17797">MDLQRMMTDDAFVEDGAGQSSGPYKTKFGDPTLVFYDQDIVVNEGDFIIQKLPGDRTRRHRVVDVQHSSGLGSIPPHFTVKIGAAVTAAAAPASNTYNIHATNVQVGNHNAQHITASFQTLVSDIDKSSSSAAEKQEAKSRLLRVLESPAVVAVLGGAAGGLIKLLGQ</sequence>
<reference evidence="1 2" key="1">
    <citation type="submission" date="2024-03" db="EMBL/GenBank/DDBJ databases">
        <title>Novel species of the genus Variovorax.</title>
        <authorList>
            <person name="Liu Q."/>
            <person name="Xin Y.-H."/>
        </authorList>
    </citation>
    <scope>NUCLEOTIDE SEQUENCE [LARGE SCALE GENOMIC DNA]</scope>
    <source>
        <strain evidence="1 2">KACC 18900</strain>
    </source>
</reference>
<protein>
    <recommendedName>
        <fullName evidence="3">RIP homotypic interaction motif (RHIM)-containing protein</fullName>
    </recommendedName>
</protein>
<accession>A0ABU8WFS4</accession>